<reference evidence="2 3" key="1">
    <citation type="journal article" date="2013" name="PLoS ONE">
        <title>Predicting the Proteins of Angomonas deanei, Strigomonas culicis and Their Respective Endosymbionts Reveals New Aspects of the Trypanosomatidae Family.</title>
        <authorList>
            <person name="Motta M.C."/>
            <person name="Martins A.C."/>
            <person name="de Souza S.S."/>
            <person name="Catta-Preta C.M."/>
            <person name="Silva R."/>
            <person name="Klein C.C."/>
            <person name="de Almeida L.G."/>
            <person name="de Lima Cunha O."/>
            <person name="Ciapina L.P."/>
            <person name="Brocchi M."/>
            <person name="Colabardini A.C."/>
            <person name="de Araujo Lima B."/>
            <person name="Machado C.R."/>
            <person name="de Almeida Soares C.M."/>
            <person name="Probst C.M."/>
            <person name="de Menezes C.B."/>
            <person name="Thompson C.E."/>
            <person name="Bartholomeu D.C."/>
            <person name="Gradia D.F."/>
            <person name="Pavoni D.P."/>
            <person name="Grisard E.C."/>
            <person name="Fantinatti-Garboggini F."/>
            <person name="Marchini F.K."/>
            <person name="Rodrigues-Luiz G.F."/>
            <person name="Wagner G."/>
            <person name="Goldman G.H."/>
            <person name="Fietto J.L."/>
            <person name="Elias M.C."/>
            <person name="Goldman M.H."/>
            <person name="Sagot M.F."/>
            <person name="Pereira M."/>
            <person name="Stoco P.H."/>
            <person name="de Mendonca-Neto R.P."/>
            <person name="Teixeira S.M."/>
            <person name="Maciel T.E."/>
            <person name="de Oliveira Mendes T.A."/>
            <person name="Urmenyi T.P."/>
            <person name="de Souza W."/>
            <person name="Schenkman S."/>
            <person name="de Vasconcelos A.T."/>
        </authorList>
    </citation>
    <scope>NUCLEOTIDE SEQUENCE [LARGE SCALE GENOMIC DNA]</scope>
</reference>
<accession>S9V504</accession>
<keyword evidence="3" id="KW-1185">Reference proteome</keyword>
<name>S9V504_9TRYP</name>
<dbReference type="SMART" id="SM00225">
    <property type="entry name" value="BTB"/>
    <property type="match status" value="1"/>
</dbReference>
<dbReference type="InterPro" id="IPR011333">
    <property type="entry name" value="SKP1/BTB/POZ_sf"/>
</dbReference>
<dbReference type="Proteomes" id="UP000015354">
    <property type="component" value="Unassembled WGS sequence"/>
</dbReference>
<comment type="caution">
    <text evidence="2">The sequence shown here is derived from an EMBL/GenBank/DDBJ whole genome shotgun (WGS) entry which is preliminary data.</text>
</comment>
<dbReference type="OrthoDB" id="2414723at2759"/>
<dbReference type="EMBL" id="ATMH01000821">
    <property type="protein sequence ID" value="EPY35968.1"/>
    <property type="molecule type" value="Genomic_DNA"/>
</dbReference>
<dbReference type="PANTHER" id="PTHR14499">
    <property type="entry name" value="POTASSIUM CHANNEL TETRAMERIZATION DOMAIN-CONTAINING"/>
    <property type="match status" value="1"/>
</dbReference>
<feature type="domain" description="BTB" evidence="1">
    <location>
        <begin position="19"/>
        <end position="123"/>
    </location>
</feature>
<proteinExistence type="predicted"/>
<dbReference type="PANTHER" id="PTHR14499:SF143">
    <property type="entry name" value="BTB DOMAIN-CONTAINING PROTEIN"/>
    <property type="match status" value="1"/>
</dbReference>
<organism evidence="2 3">
    <name type="scientific">Strigomonas culicis</name>
    <dbReference type="NCBI Taxonomy" id="28005"/>
    <lineage>
        <taxon>Eukaryota</taxon>
        <taxon>Discoba</taxon>
        <taxon>Euglenozoa</taxon>
        <taxon>Kinetoplastea</taxon>
        <taxon>Metakinetoplastina</taxon>
        <taxon>Trypanosomatida</taxon>
        <taxon>Trypanosomatidae</taxon>
        <taxon>Strigomonadinae</taxon>
        <taxon>Strigomonas</taxon>
    </lineage>
</organism>
<evidence type="ECO:0000313" key="2">
    <source>
        <dbReference type="EMBL" id="EPY35968.1"/>
    </source>
</evidence>
<gene>
    <name evidence="2" type="ORF">STCU_00821</name>
</gene>
<protein>
    <recommendedName>
        <fullName evidence="1">BTB domain-containing protein</fullName>
    </recommendedName>
</protein>
<evidence type="ECO:0000259" key="1">
    <source>
        <dbReference type="SMART" id="SM00225"/>
    </source>
</evidence>
<dbReference type="InterPro" id="IPR043136">
    <property type="entry name" value="B30.2/SPRY_sf"/>
</dbReference>
<evidence type="ECO:0000313" key="3">
    <source>
        <dbReference type="Proteomes" id="UP000015354"/>
    </source>
</evidence>
<dbReference type="InterPro" id="IPR000210">
    <property type="entry name" value="BTB/POZ_dom"/>
</dbReference>
<dbReference type="Gene3D" id="3.30.710.10">
    <property type="entry name" value="Potassium Channel Kv1.1, Chain A"/>
    <property type="match status" value="1"/>
</dbReference>
<sequence length="282" mass="32237">MCSTVLAILETKSAQYKHQLVRLNIGGELFEVALSTLLAYDAPNLFHSLFSNEYLLCDYDEKTKSIFIDRDPATFRYIINYLRGYSYFQALGEEERTKLKVDAEYFCLKGLHDILTSESVDKASTRGEMGYFMKDAPGVSVDRKRFRVVYCVSTIGDVYFVAGKHTITFHVVRADYVGIGLVSDSCINRDQEYHRTANCCVYYMSGVFYTNFPHHRKEENLEKISDGDLITLTVDMDKGMAEYKLKSTTKMFSIGRIARLKFSVIMKFMSQVRIVSEPAAVV</sequence>
<dbReference type="GO" id="GO:0051260">
    <property type="term" value="P:protein homooligomerization"/>
    <property type="evidence" value="ECO:0007669"/>
    <property type="project" value="InterPro"/>
</dbReference>
<dbReference type="InterPro" id="IPR003131">
    <property type="entry name" value="T1-type_BTB"/>
</dbReference>
<dbReference type="AlphaFoldDB" id="S9V504"/>
<dbReference type="Pfam" id="PF02214">
    <property type="entry name" value="BTB_2"/>
    <property type="match status" value="1"/>
</dbReference>
<dbReference type="CDD" id="cd18316">
    <property type="entry name" value="BTB_POZ_KCTD-like"/>
    <property type="match status" value="1"/>
</dbReference>
<dbReference type="Gene3D" id="2.60.120.920">
    <property type="match status" value="1"/>
</dbReference>
<dbReference type="SUPFAM" id="SSF54695">
    <property type="entry name" value="POZ domain"/>
    <property type="match status" value="1"/>
</dbReference>